<evidence type="ECO:0000256" key="1">
    <source>
        <dbReference type="ARBA" id="ARBA00004496"/>
    </source>
</evidence>
<keyword evidence="10" id="KW-0030">Aminoacyl-tRNA synthetase</keyword>
<dbReference type="EMBL" id="LWUJ01000011">
    <property type="protein sequence ID" value="OAL10267.1"/>
    <property type="molecule type" value="Genomic_DNA"/>
</dbReference>
<dbReference type="SUPFAM" id="SSF55681">
    <property type="entry name" value="Class II aaRS and biotin synthetases"/>
    <property type="match status" value="1"/>
</dbReference>
<evidence type="ECO:0000256" key="8">
    <source>
        <dbReference type="ARBA" id="ARBA00022840"/>
    </source>
</evidence>
<dbReference type="PIRSF" id="PIRSF001529">
    <property type="entry name" value="Ser-tRNA-synth_IIa"/>
    <property type="match status" value="1"/>
</dbReference>
<evidence type="ECO:0000256" key="11">
    <source>
        <dbReference type="ARBA" id="ARBA00039158"/>
    </source>
</evidence>
<dbReference type="PRINTS" id="PR00981">
    <property type="entry name" value="TRNASYNTHSER"/>
</dbReference>
<dbReference type="InterPro" id="IPR002314">
    <property type="entry name" value="aa-tRNA-synt_IIb"/>
</dbReference>
<keyword evidence="7" id="KW-0547">Nucleotide-binding</keyword>
<dbReference type="InterPro" id="IPR002317">
    <property type="entry name" value="Ser-tRNA-ligase_type_1"/>
</dbReference>
<keyword evidence="8 16" id="KW-0067">ATP-binding</keyword>
<dbReference type="PANTHER" id="PTHR43697">
    <property type="entry name" value="SERYL-TRNA SYNTHETASE"/>
    <property type="match status" value="1"/>
</dbReference>
<dbReference type="PANTHER" id="PTHR43697:SF1">
    <property type="entry name" value="SERINE--TRNA LIGASE"/>
    <property type="match status" value="1"/>
</dbReference>
<evidence type="ECO:0000256" key="15">
    <source>
        <dbReference type="PIRSR" id="PIRSR001529-1"/>
    </source>
</evidence>
<evidence type="ECO:0000256" key="4">
    <source>
        <dbReference type="ARBA" id="ARBA00012840"/>
    </source>
</evidence>
<evidence type="ECO:0000256" key="7">
    <source>
        <dbReference type="ARBA" id="ARBA00022741"/>
    </source>
</evidence>
<evidence type="ECO:0000256" key="13">
    <source>
        <dbReference type="ARBA" id="ARBA00048823"/>
    </source>
</evidence>
<comment type="similarity">
    <text evidence="3">Belongs to the class-II aminoacyl-tRNA synthetase family. Type-1 seryl-tRNA synthetase subfamily.</text>
</comment>
<dbReference type="InterPro" id="IPR015866">
    <property type="entry name" value="Ser-tRNA-synth_1_N"/>
</dbReference>
<dbReference type="STRING" id="432608.A6V39_02375"/>
<keyword evidence="20" id="KW-1185">Reference proteome</keyword>
<evidence type="ECO:0000259" key="18">
    <source>
        <dbReference type="PROSITE" id="PS50862"/>
    </source>
</evidence>
<comment type="catalytic activity">
    <reaction evidence="12">
        <text>tRNA(Sec) + L-serine + ATP = L-seryl-tRNA(Sec) + AMP + diphosphate + H(+)</text>
        <dbReference type="Rhea" id="RHEA:42580"/>
        <dbReference type="Rhea" id="RHEA-COMP:9742"/>
        <dbReference type="Rhea" id="RHEA-COMP:10128"/>
        <dbReference type="ChEBI" id="CHEBI:15378"/>
        <dbReference type="ChEBI" id="CHEBI:30616"/>
        <dbReference type="ChEBI" id="CHEBI:33019"/>
        <dbReference type="ChEBI" id="CHEBI:33384"/>
        <dbReference type="ChEBI" id="CHEBI:78442"/>
        <dbReference type="ChEBI" id="CHEBI:78533"/>
        <dbReference type="ChEBI" id="CHEBI:456215"/>
        <dbReference type="EC" id="6.1.1.11"/>
    </reaction>
</comment>
<comment type="pathway">
    <text evidence="2">Aminoacyl-tRNA biosynthesis; selenocysteinyl-tRNA(Sec) biosynthesis; L-seryl-tRNA(Sec) from L-serine and tRNA(Sec): step 1/1.</text>
</comment>
<comment type="subcellular location">
    <subcellularLocation>
        <location evidence="1">Cytoplasm</location>
    </subcellularLocation>
</comment>
<evidence type="ECO:0000256" key="12">
    <source>
        <dbReference type="ARBA" id="ARBA00047929"/>
    </source>
</evidence>
<evidence type="ECO:0000256" key="3">
    <source>
        <dbReference type="ARBA" id="ARBA00010728"/>
    </source>
</evidence>
<dbReference type="RefSeq" id="WP_187150115.1">
    <property type="nucleotide sequence ID" value="NZ_LWUJ01000011.1"/>
</dbReference>
<name>A0A1A9QCR9_9MOLU</name>
<feature type="binding site" evidence="15">
    <location>
        <position position="267"/>
    </location>
    <ligand>
        <name>L-serine</name>
        <dbReference type="ChEBI" id="CHEBI:33384"/>
    </ligand>
</feature>
<evidence type="ECO:0000256" key="14">
    <source>
        <dbReference type="NCBIfam" id="TIGR00414"/>
    </source>
</evidence>
<evidence type="ECO:0000256" key="17">
    <source>
        <dbReference type="SAM" id="Coils"/>
    </source>
</evidence>
<evidence type="ECO:0000256" key="6">
    <source>
        <dbReference type="ARBA" id="ARBA00022598"/>
    </source>
</evidence>
<evidence type="ECO:0000256" key="10">
    <source>
        <dbReference type="ARBA" id="ARBA00023146"/>
    </source>
</evidence>
<evidence type="ECO:0000313" key="20">
    <source>
        <dbReference type="Proteomes" id="UP000077623"/>
    </source>
</evidence>
<dbReference type="Pfam" id="PF00587">
    <property type="entry name" value="tRNA-synt_2b"/>
    <property type="match status" value="1"/>
</dbReference>
<dbReference type="GO" id="GO:0005524">
    <property type="term" value="F:ATP binding"/>
    <property type="evidence" value="ECO:0007669"/>
    <property type="project" value="UniProtKB-KW"/>
</dbReference>
<evidence type="ECO:0000256" key="2">
    <source>
        <dbReference type="ARBA" id="ARBA00005045"/>
    </source>
</evidence>
<accession>A0A1A9QCR9</accession>
<protein>
    <recommendedName>
        <fullName evidence="11 14">Serine--tRNA ligase</fullName>
        <ecNumber evidence="4 14">6.1.1.11</ecNumber>
    </recommendedName>
</protein>
<dbReference type="InterPro" id="IPR045864">
    <property type="entry name" value="aa-tRNA-synth_II/BPL/LPL"/>
</dbReference>
<dbReference type="AlphaFoldDB" id="A0A1A9QCR9"/>
<dbReference type="InterPro" id="IPR010978">
    <property type="entry name" value="tRNA-bd_arm"/>
</dbReference>
<dbReference type="GO" id="GO:0004828">
    <property type="term" value="F:serine-tRNA ligase activity"/>
    <property type="evidence" value="ECO:0007669"/>
    <property type="project" value="UniProtKB-UniRule"/>
</dbReference>
<dbReference type="InterPro" id="IPR006195">
    <property type="entry name" value="aa-tRNA-synth_II"/>
</dbReference>
<feature type="binding site" evidence="16">
    <location>
        <begin position="331"/>
        <end position="334"/>
    </location>
    <ligand>
        <name>ATP</name>
        <dbReference type="ChEBI" id="CHEBI:30616"/>
    </ligand>
</feature>
<reference evidence="20" key="1">
    <citation type="submission" date="2016-04" db="EMBL/GenBank/DDBJ databases">
        <authorList>
            <person name="Quiroz-Castaneda R.E."/>
            <person name="Martinez-Ocampo F."/>
        </authorList>
    </citation>
    <scope>NUCLEOTIDE SEQUENCE [LARGE SCALE GENOMIC DNA]</scope>
    <source>
        <strain evidence="20">INIFAP01</strain>
    </source>
</reference>
<feature type="binding site" evidence="15">
    <location>
        <position position="244"/>
    </location>
    <ligand>
        <name>L-serine</name>
        <dbReference type="ChEBI" id="CHEBI:33384"/>
    </ligand>
</feature>
<sequence length="406" mass="46572">MYSYKELSQNFEEIKKSFKLRGVEEKELDEARLLAEELNNLSNKLVELNTKKNSLVKDNLDRNEIRNLKNEIGTLSVQEKELSERVHMALAKLPNIPDDSLTDKEELIKEWGVIKQYSFKPLSHKELAIKNNLFDLSLGADIAGSGYVVYTDFGAKLFRALMQFTIDHNESKGYKQKYIPVVVNQNTLFGTAQLPKFEKDLFKVSDSKYLSPTAETQLVNLYKNKIITASDLPIKVTANSNCFRLEAGAAGVESSGIIRLHQFNKTEIVVFCEPKDSFEWLETMVRDASGILERLNLPYRVIQLPYNDMSFASTKTYDIEVWFPSENRYREISSVSNTLAFQAKRAKIRYKEDIFSKSEKTKFPHILNGSSLAIDRLFAALIENYQCEDGTISIPEELSRYIMCQK</sequence>
<keyword evidence="17" id="KW-0175">Coiled coil</keyword>
<feature type="binding site" evidence="16">
    <location>
        <begin position="244"/>
        <end position="246"/>
    </location>
    <ligand>
        <name>ATP</name>
        <dbReference type="ChEBI" id="CHEBI:30616"/>
    </ligand>
</feature>
<evidence type="ECO:0000256" key="16">
    <source>
        <dbReference type="PIRSR" id="PIRSR001529-2"/>
    </source>
</evidence>
<evidence type="ECO:0000256" key="5">
    <source>
        <dbReference type="ARBA" id="ARBA00022490"/>
    </source>
</evidence>
<feature type="binding site" evidence="15">
    <location>
        <position position="368"/>
    </location>
    <ligand>
        <name>L-serine</name>
        <dbReference type="ChEBI" id="CHEBI:33384"/>
    </ligand>
</feature>
<dbReference type="PROSITE" id="PS50862">
    <property type="entry name" value="AA_TRNA_LIGASE_II"/>
    <property type="match status" value="1"/>
</dbReference>
<dbReference type="Proteomes" id="UP000077623">
    <property type="component" value="Unassembled WGS sequence"/>
</dbReference>
<evidence type="ECO:0000313" key="19">
    <source>
        <dbReference type="EMBL" id="OAL10267.1"/>
    </source>
</evidence>
<gene>
    <name evidence="19" type="ORF">A6V39_02375</name>
</gene>
<keyword evidence="6 19" id="KW-0436">Ligase</keyword>
<organism evidence="19 20">
    <name type="scientific">Candidatus Mycoplasma haematobovis</name>
    <dbReference type="NCBI Taxonomy" id="432608"/>
    <lineage>
        <taxon>Bacteria</taxon>
        <taxon>Bacillati</taxon>
        <taxon>Mycoplasmatota</taxon>
        <taxon>Mollicutes</taxon>
        <taxon>Mycoplasmataceae</taxon>
        <taxon>Mycoplasma</taxon>
    </lineage>
</organism>
<dbReference type="GO" id="GO:0005737">
    <property type="term" value="C:cytoplasm"/>
    <property type="evidence" value="ECO:0007669"/>
    <property type="project" value="UniProtKB-SubCell"/>
</dbReference>
<feature type="binding site" evidence="15">
    <location>
        <position position="213"/>
    </location>
    <ligand>
        <name>L-serine</name>
        <dbReference type="ChEBI" id="CHEBI:33384"/>
    </ligand>
</feature>
<comment type="catalytic activity">
    <reaction evidence="13">
        <text>tRNA(Ser) + L-serine + ATP = L-seryl-tRNA(Ser) + AMP + diphosphate + H(+)</text>
        <dbReference type="Rhea" id="RHEA:12292"/>
        <dbReference type="Rhea" id="RHEA-COMP:9669"/>
        <dbReference type="Rhea" id="RHEA-COMP:9703"/>
        <dbReference type="ChEBI" id="CHEBI:15378"/>
        <dbReference type="ChEBI" id="CHEBI:30616"/>
        <dbReference type="ChEBI" id="CHEBI:33019"/>
        <dbReference type="ChEBI" id="CHEBI:33384"/>
        <dbReference type="ChEBI" id="CHEBI:78442"/>
        <dbReference type="ChEBI" id="CHEBI:78533"/>
        <dbReference type="ChEBI" id="CHEBI:456215"/>
        <dbReference type="EC" id="6.1.1.11"/>
    </reaction>
</comment>
<proteinExistence type="inferred from homology"/>
<dbReference type="GO" id="GO:0006434">
    <property type="term" value="P:seryl-tRNA aminoacylation"/>
    <property type="evidence" value="ECO:0007669"/>
    <property type="project" value="UniProtKB-UniRule"/>
</dbReference>
<keyword evidence="9" id="KW-0648">Protein biosynthesis</keyword>
<dbReference type="Gene3D" id="3.30.930.10">
    <property type="entry name" value="Bira Bifunctional Protein, Domain 2"/>
    <property type="match status" value="1"/>
</dbReference>
<evidence type="ECO:0000256" key="9">
    <source>
        <dbReference type="ARBA" id="ARBA00022917"/>
    </source>
</evidence>
<dbReference type="EC" id="6.1.1.11" evidence="4 14"/>
<feature type="coiled-coil region" evidence="17">
    <location>
        <begin position="21"/>
        <end position="85"/>
    </location>
</feature>
<dbReference type="NCBIfam" id="TIGR00414">
    <property type="entry name" value="serS"/>
    <property type="match status" value="1"/>
</dbReference>
<comment type="caution">
    <text evidence="19">The sequence shown here is derived from an EMBL/GenBank/DDBJ whole genome shotgun (WGS) entry which is preliminary data.</text>
</comment>
<feature type="domain" description="Aminoacyl-transfer RNA synthetases class-II family profile" evidence="18">
    <location>
        <begin position="123"/>
        <end position="395"/>
    </location>
</feature>
<dbReference type="SUPFAM" id="SSF46589">
    <property type="entry name" value="tRNA-binding arm"/>
    <property type="match status" value="1"/>
</dbReference>
<keyword evidence="5" id="KW-0963">Cytoplasm</keyword>
<dbReference type="Pfam" id="PF02403">
    <property type="entry name" value="Seryl_tRNA_N"/>
    <property type="match status" value="1"/>
</dbReference>